<gene>
    <name evidence="6" type="ORF">VSX56_11555</name>
</gene>
<comment type="caution">
    <text evidence="6">The sequence shown here is derived from an EMBL/GenBank/DDBJ whole genome shotgun (WGS) entry which is preliminary data.</text>
</comment>
<dbReference type="Proteomes" id="UP001438953">
    <property type="component" value="Unassembled WGS sequence"/>
</dbReference>
<organism evidence="6 7">
    <name type="scientific">Thioclava kandeliae</name>
    <dbReference type="NCBI Taxonomy" id="3070818"/>
    <lineage>
        <taxon>Bacteria</taxon>
        <taxon>Pseudomonadati</taxon>
        <taxon>Pseudomonadota</taxon>
        <taxon>Alphaproteobacteria</taxon>
        <taxon>Rhodobacterales</taxon>
        <taxon>Paracoccaceae</taxon>
        <taxon>Thioclava</taxon>
    </lineage>
</organism>
<dbReference type="InterPro" id="IPR005119">
    <property type="entry name" value="LysR_subst-bd"/>
</dbReference>
<dbReference type="SUPFAM" id="SSF46785">
    <property type="entry name" value="Winged helix' DNA-binding domain"/>
    <property type="match status" value="1"/>
</dbReference>
<dbReference type="Pfam" id="PF03466">
    <property type="entry name" value="LysR_substrate"/>
    <property type="match status" value="1"/>
</dbReference>
<name>A0ABV1SHN4_9RHOB</name>
<evidence type="ECO:0000259" key="5">
    <source>
        <dbReference type="PROSITE" id="PS50931"/>
    </source>
</evidence>
<dbReference type="InterPro" id="IPR036390">
    <property type="entry name" value="WH_DNA-bd_sf"/>
</dbReference>
<dbReference type="SUPFAM" id="SSF53850">
    <property type="entry name" value="Periplasmic binding protein-like II"/>
    <property type="match status" value="1"/>
</dbReference>
<evidence type="ECO:0000313" key="7">
    <source>
        <dbReference type="Proteomes" id="UP001438953"/>
    </source>
</evidence>
<dbReference type="PRINTS" id="PR00039">
    <property type="entry name" value="HTHLYSR"/>
</dbReference>
<dbReference type="RefSeq" id="WP_350937223.1">
    <property type="nucleotide sequence ID" value="NZ_JAYWLC010000008.1"/>
</dbReference>
<keyword evidence="7" id="KW-1185">Reference proteome</keyword>
<dbReference type="InterPro" id="IPR058163">
    <property type="entry name" value="LysR-type_TF_proteobact-type"/>
</dbReference>
<evidence type="ECO:0000256" key="4">
    <source>
        <dbReference type="ARBA" id="ARBA00023163"/>
    </source>
</evidence>
<evidence type="ECO:0000256" key="2">
    <source>
        <dbReference type="ARBA" id="ARBA00023015"/>
    </source>
</evidence>
<dbReference type="InterPro" id="IPR036388">
    <property type="entry name" value="WH-like_DNA-bd_sf"/>
</dbReference>
<dbReference type="EMBL" id="JAYWLC010000008">
    <property type="protein sequence ID" value="MER5172410.1"/>
    <property type="molecule type" value="Genomic_DNA"/>
</dbReference>
<accession>A0ABV1SHN4</accession>
<dbReference type="Gene3D" id="3.40.190.10">
    <property type="entry name" value="Periplasmic binding protein-like II"/>
    <property type="match status" value="2"/>
</dbReference>
<feature type="domain" description="HTH lysR-type" evidence="5">
    <location>
        <begin position="8"/>
        <end position="65"/>
    </location>
</feature>
<dbReference type="PANTHER" id="PTHR30537">
    <property type="entry name" value="HTH-TYPE TRANSCRIPTIONAL REGULATOR"/>
    <property type="match status" value="1"/>
</dbReference>
<sequence>MIERRNLPDMKMLQTFEAAARHGNFTRAAEELALTQSAVSRQIRDLEAQIGFGLFERVPGRVVTTQEGRRFLHEVERLLAMAETTMRHARAGPPDHQILAINALPTFAERWLLPRLDGYLATHPQTRFDITTRRGIFDFTTTQCDLAIHYGQPLWPGAVCTYLCSEIVLPVAGGALRKGGHVTVGDLASAPKLHVSERPSLWADWFATMGSDEKPQNGHWFDQFSLTIEAAKAGLGYALLPRYLIEAELASGELTVVLEAPHSTDQGYYIVTPEGRSQAVETFRDWLLSQVSFRPLARDGQSSIIG</sequence>
<keyword evidence="4" id="KW-0804">Transcription</keyword>
<evidence type="ECO:0000313" key="6">
    <source>
        <dbReference type="EMBL" id="MER5172410.1"/>
    </source>
</evidence>
<dbReference type="Pfam" id="PF00126">
    <property type="entry name" value="HTH_1"/>
    <property type="match status" value="1"/>
</dbReference>
<protein>
    <submittedName>
        <fullName evidence="6">LysR family transcriptional regulator</fullName>
    </submittedName>
</protein>
<dbReference type="PROSITE" id="PS50931">
    <property type="entry name" value="HTH_LYSR"/>
    <property type="match status" value="1"/>
</dbReference>
<dbReference type="InterPro" id="IPR000847">
    <property type="entry name" value="LysR_HTH_N"/>
</dbReference>
<evidence type="ECO:0000256" key="1">
    <source>
        <dbReference type="ARBA" id="ARBA00009437"/>
    </source>
</evidence>
<keyword evidence="2" id="KW-0805">Transcription regulation</keyword>
<dbReference type="PANTHER" id="PTHR30537:SF26">
    <property type="entry name" value="GLYCINE CLEAVAGE SYSTEM TRANSCRIPTIONAL ACTIVATOR"/>
    <property type="match status" value="1"/>
</dbReference>
<comment type="similarity">
    <text evidence="1">Belongs to the LysR transcriptional regulatory family.</text>
</comment>
<dbReference type="Gene3D" id="1.10.10.10">
    <property type="entry name" value="Winged helix-like DNA-binding domain superfamily/Winged helix DNA-binding domain"/>
    <property type="match status" value="1"/>
</dbReference>
<evidence type="ECO:0000256" key="3">
    <source>
        <dbReference type="ARBA" id="ARBA00023125"/>
    </source>
</evidence>
<reference evidence="6 7" key="1">
    <citation type="submission" date="2024-06" db="EMBL/GenBank/DDBJ databases">
        <title>Thioclava kandeliae sp. nov. from a rhizosphere soil sample of Kandelia candel in a mangrove.</title>
        <authorList>
            <person name="Mu T."/>
        </authorList>
    </citation>
    <scope>NUCLEOTIDE SEQUENCE [LARGE SCALE GENOMIC DNA]</scope>
    <source>
        <strain evidence="6 7">CPCC 100088</strain>
    </source>
</reference>
<proteinExistence type="inferred from homology"/>
<keyword evidence="3" id="KW-0238">DNA-binding</keyword>